<sequence length="173" mass="19279">MAREVERGVVECRGVRAGRGRCAAAATGDGLVLEGVDKWERDVGGDRVVDTNAKKNVFISVTSVDRARRSGARARTSAVSTSCFAHCRRPLRSAPRWTPKRVDGTQQREESYSVERVCVSSSTRGSFESESIDDGRTQLGTSLTAYRVAMVIQRERMMRDDEFNVYIPCGRRR</sequence>
<proteinExistence type="predicted"/>
<dbReference type="EMBL" id="KV425885">
    <property type="protein sequence ID" value="KZW02954.1"/>
    <property type="molecule type" value="Genomic_DNA"/>
</dbReference>
<name>A0A165Q1H4_EXIGL</name>
<accession>A0A165Q1H4</accession>
<organism evidence="1 2">
    <name type="scientific">Exidia glandulosa HHB12029</name>
    <dbReference type="NCBI Taxonomy" id="1314781"/>
    <lineage>
        <taxon>Eukaryota</taxon>
        <taxon>Fungi</taxon>
        <taxon>Dikarya</taxon>
        <taxon>Basidiomycota</taxon>
        <taxon>Agaricomycotina</taxon>
        <taxon>Agaricomycetes</taxon>
        <taxon>Auriculariales</taxon>
        <taxon>Exidiaceae</taxon>
        <taxon>Exidia</taxon>
    </lineage>
</organism>
<gene>
    <name evidence="1" type="ORF">EXIGLDRAFT_701571</name>
</gene>
<dbReference type="AlphaFoldDB" id="A0A165Q1H4"/>
<protein>
    <submittedName>
        <fullName evidence="1">Uncharacterized protein</fullName>
    </submittedName>
</protein>
<dbReference type="InParanoid" id="A0A165Q1H4"/>
<dbReference type="Proteomes" id="UP000077266">
    <property type="component" value="Unassembled WGS sequence"/>
</dbReference>
<evidence type="ECO:0000313" key="2">
    <source>
        <dbReference type="Proteomes" id="UP000077266"/>
    </source>
</evidence>
<keyword evidence="2" id="KW-1185">Reference proteome</keyword>
<evidence type="ECO:0000313" key="1">
    <source>
        <dbReference type="EMBL" id="KZW02954.1"/>
    </source>
</evidence>
<reference evidence="1 2" key="1">
    <citation type="journal article" date="2016" name="Mol. Biol. Evol.">
        <title>Comparative Genomics of Early-Diverging Mushroom-Forming Fungi Provides Insights into the Origins of Lignocellulose Decay Capabilities.</title>
        <authorList>
            <person name="Nagy L.G."/>
            <person name="Riley R."/>
            <person name="Tritt A."/>
            <person name="Adam C."/>
            <person name="Daum C."/>
            <person name="Floudas D."/>
            <person name="Sun H."/>
            <person name="Yadav J.S."/>
            <person name="Pangilinan J."/>
            <person name="Larsson K.H."/>
            <person name="Matsuura K."/>
            <person name="Barry K."/>
            <person name="Labutti K."/>
            <person name="Kuo R."/>
            <person name="Ohm R.A."/>
            <person name="Bhattacharya S.S."/>
            <person name="Shirouzu T."/>
            <person name="Yoshinaga Y."/>
            <person name="Martin F.M."/>
            <person name="Grigoriev I.V."/>
            <person name="Hibbett D.S."/>
        </authorList>
    </citation>
    <scope>NUCLEOTIDE SEQUENCE [LARGE SCALE GENOMIC DNA]</scope>
    <source>
        <strain evidence="1 2">HHB12029</strain>
    </source>
</reference>